<dbReference type="PROSITE" id="PS50227">
    <property type="entry name" value="G_PROTEIN_RECEP_F2_3"/>
    <property type="match status" value="1"/>
</dbReference>
<evidence type="ECO:0000259" key="17">
    <source>
        <dbReference type="PROSITE" id="PS50221"/>
    </source>
</evidence>
<evidence type="ECO:0000256" key="11">
    <source>
        <dbReference type="ARBA" id="ARBA00023157"/>
    </source>
</evidence>
<evidence type="ECO:0000256" key="3">
    <source>
        <dbReference type="ARBA" id="ARBA00022475"/>
    </source>
</evidence>
<feature type="domain" description="GAIN-B" evidence="17">
    <location>
        <begin position="191"/>
        <end position="369"/>
    </location>
</feature>
<dbReference type="FunFam" id="1.20.1070.10:FF:000011">
    <property type="entry name" value="Adhesion G protein-coupled receptor L2"/>
    <property type="match status" value="1"/>
</dbReference>
<comment type="subcellular location">
    <subcellularLocation>
        <location evidence="1">Cell membrane</location>
        <topology evidence="1">Multi-pass membrane protein</topology>
    </subcellularLocation>
</comment>
<evidence type="ECO:0000256" key="6">
    <source>
        <dbReference type="ARBA" id="ARBA00022729"/>
    </source>
</evidence>
<dbReference type="FunFam" id="4.10.1240.10:FF:000004">
    <property type="entry name" value="Adhesion G protein-coupled receptor L3"/>
    <property type="match status" value="1"/>
</dbReference>
<evidence type="ECO:0000256" key="4">
    <source>
        <dbReference type="ARBA" id="ARBA00022553"/>
    </source>
</evidence>
<organism evidence="20 21">
    <name type="scientific">Nyctibius grandis</name>
    <name type="common">Great potoo</name>
    <dbReference type="NCBI Taxonomy" id="48427"/>
    <lineage>
        <taxon>Eukaryota</taxon>
        <taxon>Metazoa</taxon>
        <taxon>Chordata</taxon>
        <taxon>Craniata</taxon>
        <taxon>Vertebrata</taxon>
        <taxon>Euteleostomi</taxon>
        <taxon>Archelosauria</taxon>
        <taxon>Archosauria</taxon>
        <taxon>Dinosauria</taxon>
        <taxon>Saurischia</taxon>
        <taxon>Theropoda</taxon>
        <taxon>Coelurosauria</taxon>
        <taxon>Aves</taxon>
        <taxon>Neognathae</taxon>
        <taxon>Neoaves</taxon>
        <taxon>Strisores</taxon>
        <taxon>Caprimulgiformes</taxon>
        <taxon>Nyctibiidae</taxon>
        <taxon>Nyctibius</taxon>
    </lineage>
</organism>
<dbReference type="PRINTS" id="PR00249">
    <property type="entry name" value="GPCRSECRETIN"/>
</dbReference>
<dbReference type="FunFam" id="1.25.40.610:FF:000003">
    <property type="entry name" value="adhesion G protein-coupled receptor L3"/>
    <property type="match status" value="1"/>
</dbReference>
<keyword evidence="10 16" id="KW-0472">Membrane</keyword>
<dbReference type="EMBL" id="VWYG01017026">
    <property type="protein sequence ID" value="NXQ87787.1"/>
    <property type="molecule type" value="Genomic_DNA"/>
</dbReference>
<dbReference type="Pfam" id="PF01825">
    <property type="entry name" value="GPS"/>
    <property type="match status" value="1"/>
</dbReference>
<evidence type="ECO:0000256" key="2">
    <source>
        <dbReference type="ARBA" id="ARBA00010933"/>
    </source>
</evidence>
<reference evidence="20 21" key="1">
    <citation type="submission" date="2019-09" db="EMBL/GenBank/DDBJ databases">
        <title>Bird 10,000 Genomes (B10K) Project - Family phase.</title>
        <authorList>
            <person name="Zhang G."/>
        </authorList>
    </citation>
    <scope>NUCLEOTIDE SEQUENCE [LARGE SCALE GENOMIC DNA]</scope>
    <source>
        <strain evidence="20">B10K-DU-001-56</strain>
        <tissue evidence="20">Muscle</tissue>
    </source>
</reference>
<dbReference type="AlphaFoldDB" id="A0A7L2GLA3"/>
<sequence length="724" mass="81197">CDPMEARDIMWSRTRQGQVAKQPCPMGSIGVATFRCLAPDGIWEPQGPDLSNCSSPWINHITQKMKSGEMAANIARELAEHTKNHLYAGDITYSVSAMVQLVNLLDVQLRNLTPGGKDSAARSLNKLQKRERSCRAYVQAMVETVNNLLQPQALNAWRDLNTSEQQRAATKLLDTVEDSAFVLADNLLKTDIVRENTDNIQLEVARLSTDGNLEDLKFPQNTGHGSAIQLSANTLKQNGRNGEIRVAFVLYNNLGTYLSTENASMKLGTEAMSTNHSVIVNSPVITAAINKEFSNKVYLADPVVFTVKHIKVKENFNPNCSFWSYTKRTMTGYWSTQGCRLLTTNKTHTTCSCNHLTNFAVLMAHVEVKHNDAVHDLLLDFITWVGILLSLVCLLICIFTFCFFRGLQSDRNTIHKNLCISLFAWYKHLPLLFSIRTQIACAVFAALLHFFFLAAFTWMFLEGVQLYIMLVEVFESEHSRRKYFYLVGYGMPALIVAVSAAVDYRSYGTDKVCWLRLDTYFIWSFIGPATLIIMLNVIFLGIALYKMFHHTAILKPESGCLDNIKSWVIGAIALLCLLGLTWAFGLMYINESTVIMAYLFTIFNSLQGMFIFIFHCVLQKKVRKEYGKCLRTHCCSGKSTESSIGSGKTSGSRTPGRYSTGSQSRIRRMWNDTVRKQSESSFITGDINSSASLNRGAMANHLITNALLRPHGTNNPYNTLLGES</sequence>
<evidence type="ECO:0000256" key="12">
    <source>
        <dbReference type="ARBA" id="ARBA00023170"/>
    </source>
</evidence>
<dbReference type="GO" id="GO:0004930">
    <property type="term" value="F:G protein-coupled receptor activity"/>
    <property type="evidence" value="ECO:0007669"/>
    <property type="project" value="UniProtKB-KW"/>
</dbReference>
<dbReference type="GO" id="GO:0005886">
    <property type="term" value="C:plasma membrane"/>
    <property type="evidence" value="ECO:0007669"/>
    <property type="project" value="UniProtKB-SubCell"/>
</dbReference>
<dbReference type="SMART" id="SM00008">
    <property type="entry name" value="HormR"/>
    <property type="match status" value="1"/>
</dbReference>
<feature type="non-terminal residue" evidence="20">
    <location>
        <position position="1"/>
    </location>
</feature>
<keyword evidence="4" id="KW-0597">Phosphoprotein</keyword>
<evidence type="ECO:0000256" key="1">
    <source>
        <dbReference type="ARBA" id="ARBA00004651"/>
    </source>
</evidence>
<keyword evidence="9" id="KW-0297">G-protein coupled receptor</keyword>
<keyword evidence="6" id="KW-0732">Signal</keyword>
<evidence type="ECO:0000256" key="9">
    <source>
        <dbReference type="ARBA" id="ARBA00023040"/>
    </source>
</evidence>
<evidence type="ECO:0000313" key="21">
    <source>
        <dbReference type="Proteomes" id="UP000567826"/>
    </source>
</evidence>
<dbReference type="Gene3D" id="1.20.1070.10">
    <property type="entry name" value="Rhodopsin 7-helix transmembrane proteins"/>
    <property type="match status" value="1"/>
</dbReference>
<feature type="transmembrane region" description="Helical" evidence="16">
    <location>
        <begin position="595"/>
        <end position="618"/>
    </location>
</feature>
<dbReference type="InterPro" id="IPR017981">
    <property type="entry name" value="GPCR_2-like_7TM"/>
</dbReference>
<keyword evidence="14" id="KW-0807">Transducer</keyword>
<keyword evidence="13" id="KW-0325">Glycoprotein</keyword>
<evidence type="ECO:0000256" key="5">
    <source>
        <dbReference type="ARBA" id="ARBA00022692"/>
    </source>
</evidence>
<dbReference type="PROSITE" id="PS50221">
    <property type="entry name" value="GAIN_B"/>
    <property type="match status" value="1"/>
</dbReference>
<accession>A0A7L2GLA3</accession>
<keyword evidence="21" id="KW-1185">Reference proteome</keyword>
<dbReference type="GO" id="GO:0007166">
    <property type="term" value="P:cell surface receptor signaling pathway"/>
    <property type="evidence" value="ECO:0007669"/>
    <property type="project" value="InterPro"/>
</dbReference>
<dbReference type="InterPro" id="IPR046338">
    <property type="entry name" value="GAIN_dom_sf"/>
</dbReference>
<dbReference type="SMART" id="SM00303">
    <property type="entry name" value="GPS"/>
    <property type="match status" value="1"/>
</dbReference>
<dbReference type="SUPFAM" id="SSF81321">
    <property type="entry name" value="Family A G protein-coupled receptor-like"/>
    <property type="match status" value="1"/>
</dbReference>
<feature type="transmembrane region" description="Helical" evidence="16">
    <location>
        <begin position="381"/>
        <end position="404"/>
    </location>
</feature>
<dbReference type="InterPro" id="IPR057244">
    <property type="entry name" value="GAIN_B"/>
</dbReference>
<evidence type="ECO:0000313" key="20">
    <source>
        <dbReference type="EMBL" id="NXQ87787.1"/>
    </source>
</evidence>
<feature type="domain" description="G-protein coupled receptors family 2 profile 1" evidence="18">
    <location>
        <begin position="1"/>
        <end position="57"/>
    </location>
</feature>
<dbReference type="PRINTS" id="PR01444">
    <property type="entry name" value="LATROPHILIN"/>
</dbReference>
<comment type="caution">
    <text evidence="20">The sequence shown here is derived from an EMBL/GenBank/DDBJ whole genome shotgun (WGS) entry which is preliminary data.</text>
</comment>
<dbReference type="InterPro" id="IPR003334">
    <property type="entry name" value="GPCR_2_latrophilin_rcpt_C"/>
</dbReference>
<dbReference type="Gene3D" id="1.25.40.610">
    <property type="match status" value="1"/>
</dbReference>
<dbReference type="PANTHER" id="PTHR12011">
    <property type="entry name" value="ADHESION G-PROTEIN COUPLED RECEPTOR"/>
    <property type="match status" value="1"/>
</dbReference>
<dbReference type="InterPro" id="IPR000203">
    <property type="entry name" value="GPS"/>
</dbReference>
<proteinExistence type="inferred from homology"/>
<comment type="similarity">
    <text evidence="2">Belongs to the G-protein coupled receptor 2 family. LN-TM7 subfamily.</text>
</comment>
<dbReference type="InterPro" id="IPR001879">
    <property type="entry name" value="GPCR_2_extracellular_dom"/>
</dbReference>
<keyword evidence="7" id="KW-0430">Lectin</keyword>
<keyword evidence="3" id="KW-1003">Cell membrane</keyword>
<dbReference type="GO" id="GO:0007189">
    <property type="term" value="P:adenylate cyclase-activating G protein-coupled receptor signaling pathway"/>
    <property type="evidence" value="ECO:0007669"/>
    <property type="project" value="TreeGrafter"/>
</dbReference>
<keyword evidence="11" id="KW-1015">Disulfide bond</keyword>
<evidence type="ECO:0000256" key="10">
    <source>
        <dbReference type="ARBA" id="ARBA00023136"/>
    </source>
</evidence>
<dbReference type="InterPro" id="IPR000832">
    <property type="entry name" value="GPCR_2_secretin-like"/>
</dbReference>
<dbReference type="Pfam" id="PF16489">
    <property type="entry name" value="GAIN"/>
    <property type="match status" value="1"/>
</dbReference>
<evidence type="ECO:0000256" key="16">
    <source>
        <dbReference type="SAM" id="Phobius"/>
    </source>
</evidence>
<feature type="transmembrane region" description="Helical" evidence="16">
    <location>
        <begin position="522"/>
        <end position="545"/>
    </location>
</feature>
<dbReference type="InterPro" id="IPR017983">
    <property type="entry name" value="GPCR_2_secretin-like_CS"/>
</dbReference>
<dbReference type="OrthoDB" id="1100386at2759"/>
<feature type="transmembrane region" description="Helical" evidence="16">
    <location>
        <begin position="425"/>
        <end position="445"/>
    </location>
</feature>
<evidence type="ECO:0000256" key="15">
    <source>
        <dbReference type="SAM" id="MobiDB-lite"/>
    </source>
</evidence>
<feature type="region of interest" description="Disordered" evidence="15">
    <location>
        <begin position="637"/>
        <end position="661"/>
    </location>
</feature>
<feature type="non-terminal residue" evidence="20">
    <location>
        <position position="724"/>
    </location>
</feature>
<feature type="transmembrane region" description="Helical" evidence="16">
    <location>
        <begin position="451"/>
        <end position="471"/>
    </location>
</feature>
<dbReference type="Pfam" id="PF02793">
    <property type="entry name" value="HRM"/>
    <property type="match status" value="1"/>
</dbReference>
<dbReference type="Pfam" id="PF02354">
    <property type="entry name" value="Latrophilin"/>
    <property type="match status" value="1"/>
</dbReference>
<evidence type="ECO:0000259" key="19">
    <source>
        <dbReference type="PROSITE" id="PS50261"/>
    </source>
</evidence>
<dbReference type="InterPro" id="IPR003924">
    <property type="entry name" value="GPCR_2_latrophilin"/>
</dbReference>
<dbReference type="Gene3D" id="4.10.1240.10">
    <property type="entry name" value="GPCR, family 2, extracellular hormone receptor domain"/>
    <property type="match status" value="1"/>
</dbReference>
<evidence type="ECO:0000256" key="8">
    <source>
        <dbReference type="ARBA" id="ARBA00022989"/>
    </source>
</evidence>
<evidence type="ECO:0000259" key="18">
    <source>
        <dbReference type="PROSITE" id="PS50227"/>
    </source>
</evidence>
<dbReference type="PANTHER" id="PTHR12011:SF60">
    <property type="entry name" value="ADHESION G PROTEIN-COUPLED RECEPTOR L3"/>
    <property type="match status" value="1"/>
</dbReference>
<dbReference type="Gene3D" id="2.60.220.50">
    <property type="match status" value="1"/>
</dbReference>
<feature type="transmembrane region" description="Helical" evidence="16">
    <location>
        <begin position="483"/>
        <end position="502"/>
    </location>
</feature>
<feature type="domain" description="G-protein coupled receptors family 2 profile 2" evidence="19">
    <location>
        <begin position="379"/>
        <end position="619"/>
    </location>
</feature>
<name>A0A7L2GLA3_NYCGR</name>
<evidence type="ECO:0000256" key="7">
    <source>
        <dbReference type="ARBA" id="ARBA00022734"/>
    </source>
</evidence>
<protein>
    <submittedName>
        <fullName evidence="20">AGRL3 protein</fullName>
    </submittedName>
</protein>
<evidence type="ECO:0000256" key="14">
    <source>
        <dbReference type="ARBA" id="ARBA00023224"/>
    </source>
</evidence>
<dbReference type="InterPro" id="IPR032471">
    <property type="entry name" value="AGRL2-4_GAIN_subdom_A"/>
</dbReference>
<dbReference type="PROSITE" id="PS00650">
    <property type="entry name" value="G_PROTEIN_RECEP_F2_2"/>
    <property type="match status" value="1"/>
</dbReference>
<evidence type="ECO:0000256" key="13">
    <source>
        <dbReference type="ARBA" id="ARBA00023180"/>
    </source>
</evidence>
<feature type="transmembrane region" description="Helical" evidence="16">
    <location>
        <begin position="566"/>
        <end position="589"/>
    </location>
</feature>
<dbReference type="GO" id="GO:0030246">
    <property type="term" value="F:carbohydrate binding"/>
    <property type="evidence" value="ECO:0007669"/>
    <property type="project" value="UniProtKB-KW"/>
</dbReference>
<dbReference type="FunFam" id="2.60.220.50:FF:000001">
    <property type="entry name" value="Adhesion G protein-coupled receptor L2"/>
    <property type="match status" value="1"/>
</dbReference>
<dbReference type="Proteomes" id="UP000567826">
    <property type="component" value="Unassembled WGS sequence"/>
</dbReference>
<dbReference type="Pfam" id="PF00002">
    <property type="entry name" value="7tm_2"/>
    <property type="match status" value="1"/>
</dbReference>
<keyword evidence="12" id="KW-0675">Receptor</keyword>
<gene>
    <name evidence="20" type="primary">Adgrl3_0</name>
    <name evidence="20" type="ORF">NYCGRA_R09621</name>
</gene>
<keyword evidence="5 16" id="KW-0812">Transmembrane</keyword>
<keyword evidence="8 16" id="KW-1133">Transmembrane helix</keyword>
<dbReference type="PROSITE" id="PS50261">
    <property type="entry name" value="G_PROTEIN_RECEP_F2_4"/>
    <property type="match status" value="1"/>
</dbReference>
<dbReference type="InterPro" id="IPR036445">
    <property type="entry name" value="GPCR_2_extracell_dom_sf"/>
</dbReference>